<dbReference type="GO" id="GO:0016787">
    <property type="term" value="F:hydrolase activity"/>
    <property type="evidence" value="ECO:0007669"/>
    <property type="project" value="UniProtKB-KW"/>
</dbReference>
<sequence length="220" mass="23268">MVTSLLAGLTILIVGDSHLTAPGYLITTLHDGLAQQGAIVHTIGVCGSNPGTWLKTTPADCGEGERKGQNAPTFKPSGAQTRPIAELIAAEKPDLVVVVMGDTLAGYDKGAFMKTWAWQNTTQFTKAIAASGTTCVWIGPAWGTEGGKYKKNFARVQQVSSFLASNVKPCTYINSLDLSKPGEWATVDGQHFTESGYQAWGNALTQAILNSPAIQSSKKP</sequence>
<dbReference type="SUPFAM" id="SSF52266">
    <property type="entry name" value="SGNH hydrolase"/>
    <property type="match status" value="1"/>
</dbReference>
<proteinExistence type="predicted"/>
<dbReference type="RefSeq" id="WP_226954956.1">
    <property type="nucleotide sequence ID" value="NZ_JACDXW010000006.1"/>
</dbReference>
<dbReference type="Gene3D" id="3.40.50.1110">
    <property type="entry name" value="SGNH hydrolase"/>
    <property type="match status" value="1"/>
</dbReference>
<reference evidence="1 2" key="1">
    <citation type="submission" date="2020-07" db="EMBL/GenBank/DDBJ databases">
        <title>Pusillimonas sp. nov., isolated from poultry manure in Taiwan.</title>
        <authorList>
            <person name="Lin S.-Y."/>
            <person name="Tang Y.-S."/>
            <person name="Young C.-C."/>
        </authorList>
    </citation>
    <scope>NUCLEOTIDE SEQUENCE [LARGE SCALE GENOMIC DNA]</scope>
    <source>
        <strain evidence="1 2">CC-YST705</strain>
    </source>
</reference>
<organism evidence="1 2">
    <name type="scientific">Mesopusillimonas faecipullorum</name>
    <dbReference type="NCBI Taxonomy" id="2755040"/>
    <lineage>
        <taxon>Bacteria</taxon>
        <taxon>Pseudomonadati</taxon>
        <taxon>Pseudomonadota</taxon>
        <taxon>Betaproteobacteria</taxon>
        <taxon>Burkholderiales</taxon>
        <taxon>Alcaligenaceae</taxon>
        <taxon>Mesopusillimonas</taxon>
    </lineage>
</organism>
<dbReference type="InterPro" id="IPR036514">
    <property type="entry name" value="SGNH_hydro_sf"/>
</dbReference>
<keyword evidence="1" id="KW-0378">Hydrolase</keyword>
<protein>
    <submittedName>
        <fullName evidence="1">SGNH/GDSL hydrolase family protein</fullName>
    </submittedName>
</protein>
<gene>
    <name evidence="1" type="ORF">H0484_12375</name>
</gene>
<accession>A0ABS8CET8</accession>
<dbReference type="EMBL" id="JACDXW010000006">
    <property type="protein sequence ID" value="MCB5364542.1"/>
    <property type="molecule type" value="Genomic_DNA"/>
</dbReference>
<name>A0ABS8CET8_9BURK</name>
<comment type="caution">
    <text evidence="1">The sequence shown here is derived from an EMBL/GenBank/DDBJ whole genome shotgun (WGS) entry which is preliminary data.</text>
</comment>
<evidence type="ECO:0000313" key="2">
    <source>
        <dbReference type="Proteomes" id="UP000776983"/>
    </source>
</evidence>
<dbReference type="Proteomes" id="UP000776983">
    <property type="component" value="Unassembled WGS sequence"/>
</dbReference>
<keyword evidence="2" id="KW-1185">Reference proteome</keyword>
<evidence type="ECO:0000313" key="1">
    <source>
        <dbReference type="EMBL" id="MCB5364542.1"/>
    </source>
</evidence>